<name>A0ABW1BTV5_9ACTN</name>
<feature type="signal peptide" evidence="1">
    <location>
        <begin position="1"/>
        <end position="25"/>
    </location>
</feature>
<gene>
    <name evidence="2" type="ORF">ACFPUY_12475</name>
</gene>
<organism evidence="2 3">
    <name type="scientific">Nonomuraea harbinensis</name>
    <dbReference type="NCBI Taxonomy" id="1286938"/>
    <lineage>
        <taxon>Bacteria</taxon>
        <taxon>Bacillati</taxon>
        <taxon>Actinomycetota</taxon>
        <taxon>Actinomycetes</taxon>
        <taxon>Streptosporangiales</taxon>
        <taxon>Streptosporangiaceae</taxon>
        <taxon>Nonomuraea</taxon>
    </lineage>
</organism>
<dbReference type="Proteomes" id="UP001596096">
    <property type="component" value="Unassembled WGS sequence"/>
</dbReference>
<keyword evidence="3" id="KW-1185">Reference proteome</keyword>
<dbReference type="RefSeq" id="WP_219543793.1">
    <property type="nucleotide sequence ID" value="NZ_JAHKRN010000005.1"/>
</dbReference>
<feature type="chain" id="PRO_5045417855" evidence="1">
    <location>
        <begin position="26"/>
        <end position="179"/>
    </location>
</feature>
<protein>
    <submittedName>
        <fullName evidence="2">Superoxide dismutase family protein</fullName>
    </submittedName>
</protein>
<keyword evidence="1" id="KW-0732">Signal</keyword>
<dbReference type="PROSITE" id="PS51257">
    <property type="entry name" value="PROKAR_LIPOPROTEIN"/>
    <property type="match status" value="1"/>
</dbReference>
<evidence type="ECO:0000313" key="2">
    <source>
        <dbReference type="EMBL" id="MFC5815905.1"/>
    </source>
</evidence>
<sequence>MPTRLPVILLALLAAGCGASPPQLAHTEGQPATTLNGSGEFTVAGASAVAYDRKLAPEGAQASVTAESSGGQTITSLVVEGFRPSRGYGAHLHTKPCGKTGADAGPHYQHRPGPASADNEIWLDLKTDATGAGRATARHPWGFDPATPPRSLVLHSKETTATGPDAGNAGDRIACLTIS</sequence>
<comment type="caution">
    <text evidence="2">The sequence shown here is derived from an EMBL/GenBank/DDBJ whole genome shotgun (WGS) entry which is preliminary data.</text>
</comment>
<evidence type="ECO:0000313" key="3">
    <source>
        <dbReference type="Proteomes" id="UP001596096"/>
    </source>
</evidence>
<dbReference type="EMBL" id="JBHSNW010000005">
    <property type="protein sequence ID" value="MFC5815905.1"/>
    <property type="molecule type" value="Genomic_DNA"/>
</dbReference>
<proteinExistence type="predicted"/>
<evidence type="ECO:0000256" key="1">
    <source>
        <dbReference type="SAM" id="SignalP"/>
    </source>
</evidence>
<accession>A0ABW1BTV5</accession>
<reference evidence="3" key="1">
    <citation type="journal article" date="2019" name="Int. J. Syst. Evol. Microbiol.">
        <title>The Global Catalogue of Microorganisms (GCM) 10K type strain sequencing project: providing services to taxonomists for standard genome sequencing and annotation.</title>
        <authorList>
            <consortium name="The Broad Institute Genomics Platform"/>
            <consortium name="The Broad Institute Genome Sequencing Center for Infectious Disease"/>
            <person name="Wu L."/>
            <person name="Ma J."/>
        </authorList>
    </citation>
    <scope>NUCLEOTIDE SEQUENCE [LARGE SCALE GENOMIC DNA]</scope>
    <source>
        <strain evidence="3">CGMCC 4.7106</strain>
    </source>
</reference>